<dbReference type="AlphaFoldDB" id="A0A2H0AKV9"/>
<evidence type="ECO:0000313" key="3">
    <source>
        <dbReference type="Proteomes" id="UP000230007"/>
    </source>
</evidence>
<feature type="chain" id="PRO_5013668322" evidence="1">
    <location>
        <begin position="26"/>
        <end position="69"/>
    </location>
</feature>
<evidence type="ECO:0000256" key="1">
    <source>
        <dbReference type="SAM" id="SignalP"/>
    </source>
</evidence>
<protein>
    <submittedName>
        <fullName evidence="2">Uncharacterized protein</fullName>
    </submittedName>
</protein>
<comment type="caution">
    <text evidence="2">The sequence shown here is derived from an EMBL/GenBank/DDBJ whole genome shotgun (WGS) entry which is preliminary data.</text>
</comment>
<feature type="non-terminal residue" evidence="2">
    <location>
        <position position="69"/>
    </location>
</feature>
<dbReference type="EMBL" id="PCSK01000035">
    <property type="protein sequence ID" value="PIP46051.1"/>
    <property type="molecule type" value="Genomic_DNA"/>
</dbReference>
<keyword evidence="1" id="KW-0732">Signal</keyword>
<name>A0A2H0AKV9_9BACT</name>
<feature type="signal peptide" evidence="1">
    <location>
        <begin position="1"/>
        <end position="25"/>
    </location>
</feature>
<evidence type="ECO:0000313" key="2">
    <source>
        <dbReference type="EMBL" id="PIP46051.1"/>
    </source>
</evidence>
<organism evidence="2 3">
    <name type="scientific">Candidatus Colwellbacteria bacterium CG23_combo_of_CG06-09_8_20_14_all_42_19</name>
    <dbReference type="NCBI Taxonomy" id="1974541"/>
    <lineage>
        <taxon>Bacteria</taxon>
        <taxon>Candidatus Colwelliibacteriota</taxon>
    </lineage>
</organism>
<reference evidence="2 3" key="1">
    <citation type="submission" date="2017-09" db="EMBL/GenBank/DDBJ databases">
        <title>Depth-based differentiation of microbial function through sediment-hosted aquifers and enrichment of novel symbionts in the deep terrestrial subsurface.</title>
        <authorList>
            <person name="Probst A.J."/>
            <person name="Ladd B."/>
            <person name="Jarett J.K."/>
            <person name="Geller-Mcgrath D.E."/>
            <person name="Sieber C.M."/>
            <person name="Emerson J.B."/>
            <person name="Anantharaman K."/>
            <person name="Thomas B.C."/>
            <person name="Malmstrom R."/>
            <person name="Stieglmeier M."/>
            <person name="Klingl A."/>
            <person name="Woyke T."/>
            <person name="Ryan C.M."/>
            <person name="Banfield J.F."/>
        </authorList>
    </citation>
    <scope>NUCLEOTIDE SEQUENCE [LARGE SCALE GENOMIC DNA]</scope>
    <source>
        <strain evidence="2">CG23_combo_of_CG06-09_8_20_14_all_42_19</strain>
    </source>
</reference>
<proteinExistence type="predicted"/>
<gene>
    <name evidence="2" type="ORF">COX15_01715</name>
</gene>
<sequence>MENRKFVVWIALIGFVLLLPNRAFAYGADTHAYLTDEIVKFYNQHYGNNQISADLKSYIIDGSRREDDT</sequence>
<dbReference type="Proteomes" id="UP000230007">
    <property type="component" value="Unassembled WGS sequence"/>
</dbReference>
<accession>A0A2H0AKV9</accession>